<evidence type="ECO:0000313" key="1">
    <source>
        <dbReference type="EMBL" id="ANU10134.1"/>
    </source>
</evidence>
<keyword evidence="4" id="KW-1185">Reference proteome</keyword>
<dbReference type="EMBL" id="AJYB01000035">
    <property type="protein sequence ID" value="EIM06221.1"/>
    <property type="molecule type" value="Genomic_DNA"/>
</dbReference>
<reference evidence="1" key="3">
    <citation type="submission" date="2016-10" db="EMBL/GenBank/DDBJ databases">
        <authorList>
            <person name="See-Too W.S."/>
        </authorList>
    </citation>
    <scope>NUCLEOTIDE SEQUENCE</scope>
    <source>
        <strain evidence="1">DSM 14505</strain>
    </source>
</reference>
<organism evidence="2 3">
    <name type="scientific">Planococcus antarcticus DSM 14505</name>
    <dbReference type="NCBI Taxonomy" id="1185653"/>
    <lineage>
        <taxon>Bacteria</taxon>
        <taxon>Bacillati</taxon>
        <taxon>Bacillota</taxon>
        <taxon>Bacilli</taxon>
        <taxon>Bacillales</taxon>
        <taxon>Caryophanaceae</taxon>
        <taxon>Planococcus</taxon>
    </lineage>
</organism>
<evidence type="ECO:0000313" key="2">
    <source>
        <dbReference type="EMBL" id="EIM06221.1"/>
    </source>
</evidence>
<dbReference type="KEGG" id="pana:BBH88_07380"/>
<evidence type="ECO:0000313" key="4">
    <source>
        <dbReference type="Proteomes" id="UP000092661"/>
    </source>
</evidence>
<proteinExistence type="predicted"/>
<dbReference type="Proteomes" id="UP000092661">
    <property type="component" value="Chromosome"/>
</dbReference>
<dbReference type="Proteomes" id="UP000004725">
    <property type="component" value="Unassembled WGS sequence"/>
</dbReference>
<dbReference type="AlphaFoldDB" id="A0A1C7DFA8"/>
<sequence>MEQFNLYKEVETEKLFGCLAPKQLKIASLGKKQVYAGSGIVMNCAVPWEVSVHLKSGAEQ</sequence>
<evidence type="ECO:0000313" key="3">
    <source>
        <dbReference type="Proteomes" id="UP000004725"/>
    </source>
</evidence>
<reference evidence="2 3" key="1">
    <citation type="journal article" date="2012" name="J. Bacteriol.">
        <title>Genome Sequence of the Antarctic Psychrophile Bacterium Planococcus antarcticus DSM 14505.</title>
        <authorList>
            <person name="Margolles A."/>
            <person name="Gueimonde M."/>
            <person name="Sanchez B."/>
        </authorList>
    </citation>
    <scope>NUCLEOTIDE SEQUENCE [LARGE SCALE GENOMIC DNA]</scope>
    <source>
        <strain evidence="2 3">DSM 14505</strain>
    </source>
</reference>
<name>A0A1C7DFA8_9BACL</name>
<reference evidence="4" key="2">
    <citation type="submission" date="2016-07" db="EMBL/GenBank/DDBJ databases">
        <authorList>
            <person name="See-Too W.S."/>
        </authorList>
    </citation>
    <scope>NUCLEOTIDE SEQUENCE [LARGE SCALE GENOMIC DNA]</scope>
    <source>
        <strain evidence="4">DSM 14505</strain>
    </source>
</reference>
<dbReference type="EMBL" id="CP016534">
    <property type="protein sequence ID" value="ANU10134.1"/>
    <property type="molecule type" value="Genomic_DNA"/>
</dbReference>
<accession>A0A1C7DFA8</accession>
<gene>
    <name evidence="2" type="ORF">A1A1_12237</name>
    <name evidence="1" type="ORF">BBH88_07380</name>
</gene>
<protein>
    <submittedName>
        <fullName evidence="2">Uncharacterized protein</fullName>
    </submittedName>
</protein>